<name>A0ABS7YES4_9BURK</name>
<dbReference type="Proteomes" id="UP001198602">
    <property type="component" value="Unassembled WGS sequence"/>
</dbReference>
<dbReference type="Pfam" id="PF02012">
    <property type="entry name" value="BNR"/>
    <property type="match status" value="1"/>
</dbReference>
<dbReference type="EMBL" id="JAHYBX010000012">
    <property type="protein sequence ID" value="MCA1858205.1"/>
    <property type="molecule type" value="Genomic_DNA"/>
</dbReference>
<comment type="caution">
    <text evidence="1">The sequence shown here is derived from an EMBL/GenBank/DDBJ whole genome shotgun (WGS) entry which is preliminary data.</text>
</comment>
<accession>A0ABS7YES4</accession>
<dbReference type="Gene3D" id="2.130.10.10">
    <property type="entry name" value="YVTN repeat-like/Quinoprotein amine dehydrogenase"/>
    <property type="match status" value="1"/>
</dbReference>
<reference evidence="1 2" key="1">
    <citation type="submission" date="2021-07" db="EMBL/GenBank/DDBJ databases">
        <title>Characterization of Violacein-producing bacteria and related species.</title>
        <authorList>
            <person name="Wilson H.S."/>
            <person name="De Leon M.E."/>
        </authorList>
    </citation>
    <scope>NUCLEOTIDE SEQUENCE [LARGE SCALE GENOMIC DNA]</scope>
    <source>
        <strain evidence="1 2">HSC-2F05</strain>
    </source>
</reference>
<protein>
    <recommendedName>
        <fullName evidence="3">Exo-alpha-sialidase</fullName>
    </recommendedName>
</protein>
<dbReference type="InterPro" id="IPR015943">
    <property type="entry name" value="WD40/YVTN_repeat-like_dom_sf"/>
</dbReference>
<gene>
    <name evidence="1" type="ORF">LE190_20045</name>
</gene>
<keyword evidence="2" id="KW-1185">Reference proteome</keyword>
<dbReference type="RefSeq" id="WP_225240366.1">
    <property type="nucleotide sequence ID" value="NZ_JAHYBX010000012.1"/>
</dbReference>
<evidence type="ECO:0000313" key="1">
    <source>
        <dbReference type="EMBL" id="MCA1858205.1"/>
    </source>
</evidence>
<proteinExistence type="predicted"/>
<evidence type="ECO:0008006" key="3">
    <source>
        <dbReference type="Google" id="ProtNLM"/>
    </source>
</evidence>
<evidence type="ECO:0000313" key="2">
    <source>
        <dbReference type="Proteomes" id="UP001198602"/>
    </source>
</evidence>
<dbReference type="SUPFAM" id="SSF110296">
    <property type="entry name" value="Oligoxyloglucan reducing end-specific cellobiohydrolase"/>
    <property type="match status" value="1"/>
</dbReference>
<dbReference type="InterPro" id="IPR002860">
    <property type="entry name" value="BNR_rpt"/>
</dbReference>
<organism evidence="1 2">
    <name type="scientific">Massilia hydrophila</name>
    <dbReference type="NCBI Taxonomy" id="3044279"/>
    <lineage>
        <taxon>Bacteria</taxon>
        <taxon>Pseudomonadati</taxon>
        <taxon>Pseudomonadota</taxon>
        <taxon>Betaproteobacteria</taxon>
        <taxon>Burkholderiales</taxon>
        <taxon>Oxalobacteraceae</taxon>
        <taxon>Telluria group</taxon>
        <taxon>Massilia</taxon>
    </lineage>
</organism>
<sequence length="310" mass="34653">MLMLHSSGIFRRSPHDSAWRQVLHVQETRGLRVHGKVVYLQGYAGLHVSTDGGITWALRKQHWIDAIGADGVLHGCAGQGPETSTDEGRSWQAVREPHPVPRDHPLWCEGREREARHEEQEYVLGQEGKLYYRPNPRAPWVRRAVEAFFPAHAVLSGLQVDRQGVVYVNIFIAHPDPNKHADRMIYLSRDQGLHWEALTWHASPVRPVDPEIWGVWNENLLMTCQKPGAYGTHLCIAGDSQPNALLIKEKTPSSTIGNHLTVAPDGSIYNIDMYGIERLAPGDVDWRPLGLEGVPGPFGGPREQAPSDGR</sequence>